<evidence type="ECO:0000259" key="4">
    <source>
        <dbReference type="PROSITE" id="PS51176"/>
    </source>
</evidence>
<dbReference type="PROSITE" id="PS51168">
    <property type="entry name" value="CHORISMATE_MUT_2"/>
    <property type="match status" value="1"/>
</dbReference>
<dbReference type="InterPro" id="IPR002701">
    <property type="entry name" value="CM_II_prokaryot"/>
</dbReference>
<sequence length="380" mass="42170">MVDELNVLRDQIDDVDQQLVELFARRLKLVAGVGEVKSRHGVPIYAPDREAAMLARRRAEAEARGVPPDLIEDVLRRLMRESYASEKDTGFKCINPALSKAVVVGGAGLLGGLFAHQLKLSGYRVEILEKDDWQQAESLLAGAGLVVLAVPIDQTVAVIGRLPKLPDDCLLVDLTSVKSEPLAAMMATHAGPVLGLHPMFGPDVSSLAKQVIIYCAGRGAEQYEWLLAQMRIWGARLQPVSAEEHDEAMSLVQALRHFTSFAYGAHLCAEQADITQLLRLSSPIYRLELAMVGRLFAQDPALYADIILSSPKNIEMIRRYHRRFGELLSQLENDKRDAFVEQFRTVSDYFGDHAEIFLKESRMLLAQANDSRHYGDEPAG</sequence>
<dbReference type="SMART" id="SM00830">
    <property type="entry name" value="CM_2"/>
    <property type="match status" value="1"/>
</dbReference>
<dbReference type="Gene3D" id="1.20.59.10">
    <property type="entry name" value="Chorismate mutase"/>
    <property type="match status" value="1"/>
</dbReference>
<dbReference type="Pfam" id="PF20463">
    <property type="entry name" value="PDH_C"/>
    <property type="match status" value="1"/>
</dbReference>
<dbReference type="Proteomes" id="UP001500795">
    <property type="component" value="Unassembled WGS sequence"/>
</dbReference>
<comment type="pathway">
    <text evidence="2">Amino-acid biosynthesis; L-tyrosine biosynthesis; (4-hydroxyphenyl)pyruvate from prephenate (NAD(+) route): step 1/1.</text>
</comment>
<gene>
    <name evidence="5" type="primary">tyrA</name>
    <name evidence="5" type="ORF">GCM10022394_17600</name>
</gene>
<dbReference type="InterPro" id="IPR036291">
    <property type="entry name" value="NAD(P)-bd_dom_sf"/>
</dbReference>
<feature type="domain" description="Prephenate/arogenate dehydrogenase" evidence="4">
    <location>
        <begin position="99"/>
        <end position="361"/>
    </location>
</feature>
<feature type="domain" description="Chorismate mutase" evidence="3">
    <location>
        <begin position="1"/>
        <end position="90"/>
    </location>
</feature>
<keyword evidence="2" id="KW-0963">Cytoplasm</keyword>
<dbReference type="PANTHER" id="PTHR21363:SF0">
    <property type="entry name" value="PREPHENATE DEHYDROGENASE [NADP(+)]"/>
    <property type="match status" value="1"/>
</dbReference>
<dbReference type="InterPro" id="IPR046825">
    <property type="entry name" value="PDH_C"/>
</dbReference>
<dbReference type="NCBIfam" id="NF008400">
    <property type="entry name" value="PRK11199.1"/>
    <property type="match status" value="1"/>
</dbReference>
<dbReference type="Pfam" id="PF02153">
    <property type="entry name" value="PDH_N"/>
    <property type="match status" value="1"/>
</dbReference>
<dbReference type="PROSITE" id="PS51176">
    <property type="entry name" value="PDH_ADH"/>
    <property type="match status" value="1"/>
</dbReference>
<protein>
    <recommendedName>
        <fullName evidence="2">T-protein</fullName>
    </recommendedName>
</protein>
<comment type="subcellular location">
    <subcellularLocation>
        <location evidence="2">Cytoplasm</location>
    </subcellularLocation>
</comment>
<dbReference type="InterPro" id="IPR046826">
    <property type="entry name" value="PDH_N"/>
</dbReference>
<keyword evidence="2" id="KW-0520">NAD</keyword>
<dbReference type="SUPFAM" id="SSF48179">
    <property type="entry name" value="6-phosphogluconate dehydrogenase C-terminal domain-like"/>
    <property type="match status" value="1"/>
</dbReference>
<dbReference type="PIRSF" id="PIRSF001499">
    <property type="entry name" value="Chor_mut_pdh_Tpr"/>
    <property type="match status" value="1"/>
</dbReference>
<dbReference type="InterPro" id="IPR008244">
    <property type="entry name" value="Chor_mut/prephenate_DH_T"/>
</dbReference>
<dbReference type="PANTHER" id="PTHR21363">
    <property type="entry name" value="PREPHENATE DEHYDROGENASE"/>
    <property type="match status" value="1"/>
</dbReference>
<organism evidence="5 6">
    <name type="scientific">Zobellella aerophila</name>
    <dbReference type="NCBI Taxonomy" id="870480"/>
    <lineage>
        <taxon>Bacteria</taxon>
        <taxon>Pseudomonadati</taxon>
        <taxon>Pseudomonadota</taxon>
        <taxon>Gammaproteobacteria</taxon>
        <taxon>Aeromonadales</taxon>
        <taxon>Aeromonadaceae</taxon>
        <taxon>Zobellella</taxon>
    </lineage>
</organism>
<evidence type="ECO:0000313" key="6">
    <source>
        <dbReference type="Proteomes" id="UP001500795"/>
    </source>
</evidence>
<keyword evidence="2" id="KW-0827">Tyrosine biosynthesis</keyword>
<reference evidence="6" key="1">
    <citation type="journal article" date="2019" name="Int. J. Syst. Evol. Microbiol.">
        <title>The Global Catalogue of Microorganisms (GCM) 10K type strain sequencing project: providing services to taxonomists for standard genome sequencing and annotation.</title>
        <authorList>
            <consortium name="The Broad Institute Genomics Platform"/>
            <consortium name="The Broad Institute Genome Sequencing Center for Infectious Disease"/>
            <person name="Wu L."/>
            <person name="Ma J."/>
        </authorList>
    </citation>
    <scope>NUCLEOTIDE SEQUENCE [LARGE SCALE GENOMIC DNA]</scope>
    <source>
        <strain evidence="6">JCM 17110</strain>
    </source>
</reference>
<keyword evidence="2" id="KW-0413">Isomerase</keyword>
<comment type="caution">
    <text evidence="5">The sequence shown here is derived from an EMBL/GenBank/DDBJ whole genome shotgun (WGS) entry which is preliminary data.</text>
</comment>
<dbReference type="NCBIfam" id="TIGR01799">
    <property type="entry name" value="CM_T"/>
    <property type="match status" value="1"/>
</dbReference>
<dbReference type="EMBL" id="BAABCX010000002">
    <property type="protein sequence ID" value="GAA3538437.1"/>
    <property type="molecule type" value="Genomic_DNA"/>
</dbReference>
<dbReference type="InterPro" id="IPR050812">
    <property type="entry name" value="Preph/Arog_dehydrog"/>
</dbReference>
<keyword evidence="2" id="KW-0057">Aromatic amino acid biosynthesis</keyword>
<dbReference type="InterPro" id="IPR003099">
    <property type="entry name" value="Prephen_DH"/>
</dbReference>
<dbReference type="InterPro" id="IPR008927">
    <property type="entry name" value="6-PGluconate_DH-like_C_sf"/>
</dbReference>
<proteinExistence type="predicted"/>
<dbReference type="SUPFAM" id="SSF51735">
    <property type="entry name" value="NAD(P)-binding Rossmann-fold domains"/>
    <property type="match status" value="1"/>
</dbReference>
<dbReference type="Gene3D" id="1.10.3660.10">
    <property type="entry name" value="6-phosphogluconate dehydrogenase C-terminal like domain"/>
    <property type="match status" value="1"/>
</dbReference>
<evidence type="ECO:0000256" key="2">
    <source>
        <dbReference type="PIRNR" id="PIRNR001499"/>
    </source>
</evidence>
<keyword evidence="1 2" id="KW-0560">Oxidoreductase</keyword>
<dbReference type="InterPro" id="IPR011277">
    <property type="entry name" value="CM_T"/>
</dbReference>
<evidence type="ECO:0000313" key="5">
    <source>
        <dbReference type="EMBL" id="GAA3538437.1"/>
    </source>
</evidence>
<comment type="pathway">
    <text evidence="2">Metabolic intermediate biosynthesis; prephenate biosynthesis; prephenate from chorismate: step 1/1.</text>
</comment>
<dbReference type="SUPFAM" id="SSF48600">
    <property type="entry name" value="Chorismate mutase II"/>
    <property type="match status" value="1"/>
</dbReference>
<dbReference type="Gene3D" id="3.40.50.720">
    <property type="entry name" value="NAD(P)-binding Rossmann-like Domain"/>
    <property type="match status" value="1"/>
</dbReference>
<evidence type="ECO:0000256" key="1">
    <source>
        <dbReference type="ARBA" id="ARBA00023002"/>
    </source>
</evidence>
<keyword evidence="2" id="KW-0028">Amino-acid biosynthesis</keyword>
<accession>A0ABP6VR13</accession>
<dbReference type="InterPro" id="IPR036979">
    <property type="entry name" value="CM_dom_sf"/>
</dbReference>
<evidence type="ECO:0000259" key="3">
    <source>
        <dbReference type="PROSITE" id="PS51168"/>
    </source>
</evidence>
<dbReference type="RefSeq" id="WP_344957019.1">
    <property type="nucleotide sequence ID" value="NZ_BAABCX010000002.1"/>
</dbReference>
<keyword evidence="6" id="KW-1185">Reference proteome</keyword>
<dbReference type="InterPro" id="IPR036263">
    <property type="entry name" value="Chorismate_II_sf"/>
</dbReference>
<dbReference type="Pfam" id="PF01817">
    <property type="entry name" value="CM_2"/>
    <property type="match status" value="1"/>
</dbReference>
<name>A0ABP6VR13_9GAMM</name>